<sequence length="498" mass="53025">MLSARLAVLAAAAAVVSSQSAFSLAPAPQASQDSSNAAGLASTSNDGASSFTDVSSIFSTANIVQQKQGAPSNSPPTGQVAATTVTAVDGQLVNATVPNIGSRAYTSGARLGRRSADDYEMLFEGAPAGQADAAVFGTAFLTWALVPNDTYASGLDACMDQCDSTNGCVSLNLYRQVNNPLYDFKLPEQSNLKCVLYGDVHSEAEKTDWGTDSLLPSMHIEESSGYAVRSVADPETPEGYEFVFGPLTAATQAAGYMGFVFLDQYNVSACAAMCSSRGVDPKGGVCQFFNIWTAEVNGTQKTYTCSMYYLPTDASTATNTGQGNLTVANSRGYLREQYIVNGGFEQYICSNGDNFCFTTSVLGWIGISPFGGFEDATIFHYMPYAHTGNGSALLGCAYGTDTQMGVLRTMAPIANLIVGRTYVLNFFHWSGYSGQQVEKNAIVSVWWGNTWLGNITGYEAPYTYHEYLVTAGENNTVTFIGGRAPAYSFVDDVKLFLL</sequence>
<feature type="chain" id="PRO_5046181444" description="Fruit-body specific protein a" evidence="1">
    <location>
        <begin position="19"/>
        <end position="498"/>
    </location>
</feature>
<keyword evidence="3" id="KW-1185">Reference proteome</keyword>
<keyword evidence="1" id="KW-0732">Signal</keyword>
<evidence type="ECO:0000256" key="1">
    <source>
        <dbReference type="SAM" id="SignalP"/>
    </source>
</evidence>
<proteinExistence type="predicted"/>
<feature type="signal peptide" evidence="1">
    <location>
        <begin position="1"/>
        <end position="18"/>
    </location>
</feature>
<evidence type="ECO:0000313" key="3">
    <source>
        <dbReference type="Proteomes" id="UP000815677"/>
    </source>
</evidence>
<name>A0ABQ0L3I3_MYCCL</name>
<evidence type="ECO:0000313" key="2">
    <source>
        <dbReference type="EMBL" id="GAT45725.1"/>
    </source>
</evidence>
<accession>A0ABQ0L3I3</accession>
<protein>
    <recommendedName>
        <fullName evidence="4">Fruit-body specific protein a</fullName>
    </recommendedName>
</protein>
<reference evidence="2" key="1">
    <citation type="submission" date="2014-09" db="EMBL/GenBank/DDBJ databases">
        <title>Genome sequence of the luminous mushroom Mycena chlorophos for searching fungal bioluminescence genes.</title>
        <authorList>
            <person name="Tanaka Y."/>
            <person name="Kasuga D."/>
            <person name="Oba Y."/>
            <person name="Hase S."/>
            <person name="Sato K."/>
            <person name="Oba Y."/>
            <person name="Sakakibara Y."/>
        </authorList>
    </citation>
    <scope>NUCLEOTIDE SEQUENCE</scope>
</reference>
<evidence type="ECO:0008006" key="4">
    <source>
        <dbReference type="Google" id="ProtNLM"/>
    </source>
</evidence>
<dbReference type="EMBL" id="DF841693">
    <property type="protein sequence ID" value="GAT45725.1"/>
    <property type="molecule type" value="Genomic_DNA"/>
</dbReference>
<dbReference type="Proteomes" id="UP000815677">
    <property type="component" value="Unassembled WGS sequence"/>
</dbReference>
<gene>
    <name evidence="2" type="ORF">MCHLO_03288</name>
</gene>
<organism evidence="2 3">
    <name type="scientific">Mycena chlorophos</name>
    <name type="common">Agaric fungus</name>
    <name type="synonym">Agaricus chlorophos</name>
    <dbReference type="NCBI Taxonomy" id="658473"/>
    <lineage>
        <taxon>Eukaryota</taxon>
        <taxon>Fungi</taxon>
        <taxon>Dikarya</taxon>
        <taxon>Basidiomycota</taxon>
        <taxon>Agaricomycotina</taxon>
        <taxon>Agaricomycetes</taxon>
        <taxon>Agaricomycetidae</taxon>
        <taxon>Agaricales</taxon>
        <taxon>Marasmiineae</taxon>
        <taxon>Mycenaceae</taxon>
        <taxon>Mycena</taxon>
    </lineage>
</organism>